<name>A0ABZ2XNG4_9RHOB</name>
<dbReference type="PANTHER" id="PTHR41259:SF1">
    <property type="entry name" value="DOUBLE-STRAND BREAK REPAIR RAD50 ATPASE, PUTATIVE-RELATED"/>
    <property type="match status" value="1"/>
</dbReference>
<reference evidence="2 3" key="1">
    <citation type="submission" date="2023-04" db="EMBL/GenBank/DDBJ databases">
        <title>Complete genome sequence of Alisedimentitalea scapharcae.</title>
        <authorList>
            <person name="Rong J.-C."/>
            <person name="Yi M.-L."/>
            <person name="Zhao Q."/>
        </authorList>
    </citation>
    <scope>NUCLEOTIDE SEQUENCE [LARGE SCALE GENOMIC DNA]</scope>
    <source>
        <strain evidence="2 3">KCTC 42119</strain>
    </source>
</reference>
<dbReference type="EMBL" id="CP123584">
    <property type="protein sequence ID" value="WZK87611.1"/>
    <property type="molecule type" value="Genomic_DNA"/>
</dbReference>
<keyword evidence="3" id="KW-1185">Reference proteome</keyword>
<evidence type="ECO:0000256" key="1">
    <source>
        <dbReference type="SAM" id="Coils"/>
    </source>
</evidence>
<dbReference type="SUPFAM" id="SSF52540">
    <property type="entry name" value="P-loop containing nucleoside triphosphate hydrolases"/>
    <property type="match status" value="1"/>
</dbReference>
<organism evidence="2 3">
    <name type="scientific">Aliisedimentitalea scapharcae</name>
    <dbReference type="NCBI Taxonomy" id="1524259"/>
    <lineage>
        <taxon>Bacteria</taxon>
        <taxon>Pseudomonadati</taxon>
        <taxon>Pseudomonadota</taxon>
        <taxon>Alphaproteobacteria</taxon>
        <taxon>Rhodobacterales</taxon>
        <taxon>Roseobacteraceae</taxon>
        <taxon>Aliisedimentitalea</taxon>
    </lineage>
</organism>
<gene>
    <name evidence="2" type="ORF">QEZ52_13450</name>
</gene>
<evidence type="ECO:0000313" key="3">
    <source>
        <dbReference type="Proteomes" id="UP001623232"/>
    </source>
</evidence>
<dbReference type="Gene3D" id="3.40.50.300">
    <property type="entry name" value="P-loop containing nucleotide triphosphate hydrolases"/>
    <property type="match status" value="2"/>
</dbReference>
<accession>A0ABZ2XNG4</accession>
<feature type="coiled-coil region" evidence="1">
    <location>
        <begin position="656"/>
        <end position="683"/>
    </location>
</feature>
<protein>
    <submittedName>
        <fullName evidence="2">AAA family ATPase</fullName>
    </submittedName>
</protein>
<dbReference type="InterPro" id="IPR027417">
    <property type="entry name" value="P-loop_NTPase"/>
</dbReference>
<dbReference type="RefSeq" id="WP_406644884.1">
    <property type="nucleotide sequence ID" value="NZ_CP123584.1"/>
</dbReference>
<dbReference type="Proteomes" id="UP001623232">
    <property type="component" value="Chromosome"/>
</dbReference>
<feature type="coiled-coil region" evidence="1">
    <location>
        <begin position="200"/>
        <end position="234"/>
    </location>
</feature>
<dbReference type="PANTHER" id="PTHR41259">
    <property type="entry name" value="DOUBLE-STRAND BREAK REPAIR RAD50 ATPASE, PUTATIVE-RELATED"/>
    <property type="match status" value="1"/>
</dbReference>
<evidence type="ECO:0000313" key="2">
    <source>
        <dbReference type="EMBL" id="WZK87611.1"/>
    </source>
</evidence>
<sequence length="869" mass="93285">MKITSVQLKNVRRFVDPVAITGIGPGLNVLSAPNEHGKSTFFDALHAVFFVSHRSFDKTVKPLVPRVGGDPEVTVGFDIDGTHWRLSKCWSSSASRKDAKLWRDGVLTAQKAEAEALLSTLLKAPADGGPAGLLWVRQGVTELQSGGEEQQARRDIMTSVAGEVEAMTGGRRMETARQACRAFLDLHLTGTGRTRVGGGLGKIETEVAHLQQERDRLADEARRLQDDLDRRRQVRRELGELESPGAHQDRADLRRNAEAGLALARAHDQKVQLANGQVARLVAQAERCAAQMDALQDAVAEQGQAQSSMAAAQADVETGRALCEEARQAFDAASQSHKSAAATADLSAQTTRLALRAEQAQAAKIRRKELQSRLASAETLRHRIEGLAAEIAIEVSSADMKALDRLVADLVLAQRSRDNAAASFSVTYAAGGAGKVLRDGTPISGDERHAVPDGVHLDIAGVGQLSIYPAEAENDTGVEQAKTAVAAALNQLGQETVDSARCSDAARALAEAGLREAQADLKALAPKGLAELRAEIAGLPAPVDPDQEIPDAATAEAEEQAARRARDTAAEALEAARSLDQTRRETLNRSEGVLQTAQERLLRAETALAGIDAPEAQLAHLQQAATKAVQETAAAHAALAELQKDAPDLAGAEATMKRAQSVADAAATTIARLREERAALDTRISVLSSAAVEEELALTHEQLTQAQSRLDQVQFEIAVNQRLDQALKTAQDRSRENYVAAVHRELLPLLRMIWPDADPVIDAETGLITHLTRREIAEDFDVLSGGTQEQISLLVRLAFAKILAADGRPAPVVLDDAIVYTDDDRIEQMFNALTRQAQDLQIIVFSCRQRAFRALGGEVLSIGRVTEPA</sequence>
<proteinExistence type="predicted"/>
<keyword evidence="1" id="KW-0175">Coiled coil</keyword>
<feature type="coiled-coil region" evidence="1">
    <location>
        <begin position="555"/>
        <end position="607"/>
    </location>
</feature>